<evidence type="ECO:0000313" key="1">
    <source>
        <dbReference type="EMBL" id="KKL94797.1"/>
    </source>
</evidence>
<gene>
    <name evidence="1" type="ORF">LCGC14_1861040</name>
</gene>
<comment type="caution">
    <text evidence="1">The sequence shown here is derived from an EMBL/GenBank/DDBJ whole genome shotgun (WGS) entry which is preliminary data.</text>
</comment>
<reference evidence="1" key="1">
    <citation type="journal article" date="2015" name="Nature">
        <title>Complex archaea that bridge the gap between prokaryotes and eukaryotes.</title>
        <authorList>
            <person name="Spang A."/>
            <person name="Saw J.H."/>
            <person name="Jorgensen S.L."/>
            <person name="Zaremba-Niedzwiedzka K."/>
            <person name="Martijn J."/>
            <person name="Lind A.E."/>
            <person name="van Eijk R."/>
            <person name="Schleper C."/>
            <person name="Guy L."/>
            <person name="Ettema T.J."/>
        </authorList>
    </citation>
    <scope>NUCLEOTIDE SEQUENCE</scope>
</reference>
<organism evidence="1">
    <name type="scientific">marine sediment metagenome</name>
    <dbReference type="NCBI Taxonomy" id="412755"/>
    <lineage>
        <taxon>unclassified sequences</taxon>
        <taxon>metagenomes</taxon>
        <taxon>ecological metagenomes</taxon>
    </lineage>
</organism>
<protein>
    <submittedName>
        <fullName evidence="1">Uncharacterized protein</fullName>
    </submittedName>
</protein>
<dbReference type="EMBL" id="LAZR01018834">
    <property type="protein sequence ID" value="KKL94797.1"/>
    <property type="molecule type" value="Genomic_DNA"/>
</dbReference>
<name>A0A0F9J6K9_9ZZZZ</name>
<dbReference type="AlphaFoldDB" id="A0A0F9J6K9"/>
<accession>A0A0F9J6K9</accession>
<sequence length="89" mass="10232">MKDYEKELSIQMALGTLGDYEVSRSWGEVHQDLFRISASEWFLSRVVSNAVNAEHAIDMIMAQCGFSEDARQRLSAKRIEDETYRIDSV</sequence>
<proteinExistence type="predicted"/>